<dbReference type="PANTHER" id="PTHR43340:SF1">
    <property type="entry name" value="HYPOXANTHINE PHOSPHORIBOSYLTRANSFERASE"/>
    <property type="match status" value="1"/>
</dbReference>
<evidence type="ECO:0000256" key="9">
    <source>
        <dbReference type="ARBA" id="ARBA00022679"/>
    </source>
</evidence>
<dbReference type="Pfam" id="PF00156">
    <property type="entry name" value="Pribosyltran"/>
    <property type="match status" value="1"/>
</dbReference>
<feature type="domain" description="Phosphoribosyltransferase" evidence="17">
    <location>
        <begin position="13"/>
        <end position="159"/>
    </location>
</feature>
<evidence type="ECO:0000256" key="4">
    <source>
        <dbReference type="ARBA" id="ARBA00004669"/>
    </source>
</evidence>
<comment type="catalytic activity">
    <reaction evidence="15">
        <text>IMP + diphosphate = hypoxanthine + 5-phospho-alpha-D-ribose 1-diphosphate</text>
        <dbReference type="Rhea" id="RHEA:17973"/>
        <dbReference type="ChEBI" id="CHEBI:17368"/>
        <dbReference type="ChEBI" id="CHEBI:33019"/>
        <dbReference type="ChEBI" id="CHEBI:58017"/>
        <dbReference type="ChEBI" id="CHEBI:58053"/>
        <dbReference type="EC" id="2.4.2.8"/>
    </reaction>
    <physiologicalReaction direction="right-to-left" evidence="15">
        <dbReference type="Rhea" id="RHEA:17975"/>
    </physiologicalReaction>
</comment>
<dbReference type="GO" id="GO:0006166">
    <property type="term" value="P:purine ribonucleoside salvage"/>
    <property type="evidence" value="ECO:0007669"/>
    <property type="project" value="UniProtKB-KW"/>
</dbReference>
<gene>
    <name evidence="18" type="ORF">SAMN04487864_11429</name>
</gene>
<evidence type="ECO:0000256" key="8">
    <source>
        <dbReference type="ARBA" id="ARBA00022676"/>
    </source>
</evidence>
<accession>A0A1G6NKD7</accession>
<keyword evidence="13 16" id="KW-0460">Magnesium</keyword>
<dbReference type="NCBIfam" id="TIGR01203">
    <property type="entry name" value="HGPRTase"/>
    <property type="match status" value="1"/>
</dbReference>
<evidence type="ECO:0000256" key="2">
    <source>
        <dbReference type="ARBA" id="ARBA00002049"/>
    </source>
</evidence>
<evidence type="ECO:0000256" key="10">
    <source>
        <dbReference type="ARBA" id="ARBA00022723"/>
    </source>
</evidence>
<comment type="catalytic activity">
    <reaction evidence="14">
        <text>GMP + diphosphate = guanine + 5-phospho-alpha-D-ribose 1-diphosphate</text>
        <dbReference type="Rhea" id="RHEA:25424"/>
        <dbReference type="ChEBI" id="CHEBI:16235"/>
        <dbReference type="ChEBI" id="CHEBI:33019"/>
        <dbReference type="ChEBI" id="CHEBI:58017"/>
        <dbReference type="ChEBI" id="CHEBI:58115"/>
        <dbReference type="EC" id="2.4.2.8"/>
    </reaction>
    <physiologicalReaction direction="right-to-left" evidence="14">
        <dbReference type="Rhea" id="RHEA:25426"/>
    </physiologicalReaction>
</comment>
<dbReference type="GO" id="GO:0032263">
    <property type="term" value="P:GMP salvage"/>
    <property type="evidence" value="ECO:0007669"/>
    <property type="project" value="TreeGrafter"/>
</dbReference>
<dbReference type="InterPro" id="IPR050408">
    <property type="entry name" value="HGPRT"/>
</dbReference>
<evidence type="ECO:0000313" key="18">
    <source>
        <dbReference type="EMBL" id="SDC68131.1"/>
    </source>
</evidence>
<dbReference type="RefSeq" id="WP_093730958.1">
    <property type="nucleotide sequence ID" value="NZ_FMYW01000014.1"/>
</dbReference>
<dbReference type="EC" id="2.4.2.8" evidence="16"/>
<dbReference type="EMBL" id="FMYW01000014">
    <property type="protein sequence ID" value="SDC68131.1"/>
    <property type="molecule type" value="Genomic_DNA"/>
</dbReference>
<dbReference type="InterPro" id="IPR000836">
    <property type="entry name" value="PRTase_dom"/>
</dbReference>
<sequence length="180" mass="19934">MHEDIKAVLITEEQIKQRVQEMGEQLSKEYEGKRVIIICLLKGAAYFACDLSRAMSIPVRMEFMVASSYGNSTSTSGSVAVRLDVADDIAGMHVLLVDDIIDTGLTFAKVKALLETKKPASVKTIAMCDKEERRKNGMHADYVGFTIPDEFVVGYGLDYAGDYRNLPFIGVLKPVVYART</sequence>
<evidence type="ECO:0000259" key="17">
    <source>
        <dbReference type="Pfam" id="PF00156"/>
    </source>
</evidence>
<evidence type="ECO:0000256" key="7">
    <source>
        <dbReference type="ARBA" id="ARBA00022490"/>
    </source>
</evidence>
<evidence type="ECO:0000256" key="13">
    <source>
        <dbReference type="ARBA" id="ARBA00022842"/>
    </source>
</evidence>
<comment type="subcellular location">
    <subcellularLocation>
        <location evidence="3 16">Cytoplasm</location>
    </subcellularLocation>
</comment>
<dbReference type="GO" id="GO:0000287">
    <property type="term" value="F:magnesium ion binding"/>
    <property type="evidence" value="ECO:0007669"/>
    <property type="project" value="TreeGrafter"/>
</dbReference>
<proteinExistence type="inferred from homology"/>
<dbReference type="GO" id="GO:0006178">
    <property type="term" value="P:guanine salvage"/>
    <property type="evidence" value="ECO:0007669"/>
    <property type="project" value="TreeGrafter"/>
</dbReference>
<evidence type="ECO:0000256" key="15">
    <source>
        <dbReference type="ARBA" id="ARBA00049402"/>
    </source>
</evidence>
<keyword evidence="8 16" id="KW-0328">Glycosyltransferase</keyword>
<evidence type="ECO:0000256" key="6">
    <source>
        <dbReference type="ARBA" id="ARBA00008391"/>
    </source>
</evidence>
<dbReference type="GO" id="GO:0046100">
    <property type="term" value="P:hypoxanthine metabolic process"/>
    <property type="evidence" value="ECO:0007669"/>
    <property type="project" value="TreeGrafter"/>
</dbReference>
<evidence type="ECO:0000256" key="16">
    <source>
        <dbReference type="RuleBase" id="RU364099"/>
    </source>
</evidence>
<comment type="function">
    <text evidence="2">Purine salvage pathway enzyme that catalyzes the transfer of the ribosyl-5-phosphate group from 5-phospho-alpha-D-ribose 1-diphosphate (PRPP) to the N9 position of the 6-oxopurines hypoxanthine and guanine to form the corresponding ribonucleotides IMP (inosine 5'-monophosphate) and GMP (guanosine 5'-monophosphate), with the release of PPi.</text>
</comment>
<dbReference type="OrthoDB" id="9802824at2"/>
<dbReference type="GO" id="GO:0000166">
    <property type="term" value="F:nucleotide binding"/>
    <property type="evidence" value="ECO:0007669"/>
    <property type="project" value="UniProtKB-KW"/>
</dbReference>
<dbReference type="AlphaFoldDB" id="A0A1G6NKD7"/>
<dbReference type="UniPathway" id="UPA00591">
    <property type="reaction ID" value="UER00648"/>
</dbReference>
<evidence type="ECO:0000256" key="3">
    <source>
        <dbReference type="ARBA" id="ARBA00004496"/>
    </source>
</evidence>
<name>A0A1G6NKD7_9FIRM</name>
<comment type="cofactor">
    <cofactor evidence="1 16">
        <name>Mg(2+)</name>
        <dbReference type="ChEBI" id="CHEBI:18420"/>
    </cofactor>
</comment>
<dbReference type="FunFam" id="3.40.50.2020:FF:000006">
    <property type="entry name" value="Hypoxanthine phosphoribosyltransferase"/>
    <property type="match status" value="1"/>
</dbReference>
<evidence type="ECO:0000256" key="12">
    <source>
        <dbReference type="ARBA" id="ARBA00022741"/>
    </source>
</evidence>
<keyword evidence="19" id="KW-1185">Reference proteome</keyword>
<evidence type="ECO:0000256" key="14">
    <source>
        <dbReference type="ARBA" id="ARBA00048811"/>
    </source>
</evidence>
<reference evidence="19" key="1">
    <citation type="submission" date="2016-10" db="EMBL/GenBank/DDBJ databases">
        <authorList>
            <person name="Varghese N."/>
            <person name="Submissions S."/>
        </authorList>
    </citation>
    <scope>NUCLEOTIDE SEQUENCE [LARGE SCALE GENOMIC DNA]</scope>
    <source>
        <strain evidence="19">DSM 11005</strain>
    </source>
</reference>
<keyword evidence="12 16" id="KW-0547">Nucleotide-binding</keyword>
<dbReference type="SUPFAM" id="SSF53271">
    <property type="entry name" value="PRTase-like"/>
    <property type="match status" value="1"/>
</dbReference>
<dbReference type="GO" id="GO:0005829">
    <property type="term" value="C:cytosol"/>
    <property type="evidence" value="ECO:0007669"/>
    <property type="project" value="TreeGrafter"/>
</dbReference>
<keyword evidence="9 16" id="KW-0808">Transferase</keyword>
<dbReference type="InterPro" id="IPR029057">
    <property type="entry name" value="PRTase-like"/>
</dbReference>
<dbReference type="CDD" id="cd06223">
    <property type="entry name" value="PRTases_typeI"/>
    <property type="match status" value="1"/>
</dbReference>
<dbReference type="InterPro" id="IPR005904">
    <property type="entry name" value="Hxn_phspho_trans"/>
</dbReference>
<dbReference type="Proteomes" id="UP000198943">
    <property type="component" value="Unassembled WGS sequence"/>
</dbReference>
<dbReference type="GO" id="GO:0052657">
    <property type="term" value="F:guanine phosphoribosyltransferase activity"/>
    <property type="evidence" value="ECO:0007669"/>
    <property type="project" value="UniProtKB-ARBA"/>
</dbReference>
<dbReference type="Gene3D" id="3.40.50.2020">
    <property type="match status" value="1"/>
</dbReference>
<organism evidence="18 19">
    <name type="scientific">Succiniclasticum ruminis</name>
    <dbReference type="NCBI Taxonomy" id="40841"/>
    <lineage>
        <taxon>Bacteria</taxon>
        <taxon>Bacillati</taxon>
        <taxon>Bacillota</taxon>
        <taxon>Negativicutes</taxon>
        <taxon>Acidaminococcales</taxon>
        <taxon>Acidaminococcaceae</taxon>
        <taxon>Succiniclasticum</taxon>
    </lineage>
</organism>
<dbReference type="PANTHER" id="PTHR43340">
    <property type="entry name" value="HYPOXANTHINE-GUANINE PHOSPHORIBOSYLTRANSFERASE"/>
    <property type="match status" value="1"/>
</dbReference>
<keyword evidence="10 16" id="KW-0479">Metal-binding</keyword>
<comment type="pathway">
    <text evidence="4 16">Purine metabolism; IMP biosynthesis via salvage pathway; IMP from hypoxanthine: step 1/1.</text>
</comment>
<evidence type="ECO:0000256" key="11">
    <source>
        <dbReference type="ARBA" id="ARBA00022726"/>
    </source>
</evidence>
<evidence type="ECO:0000256" key="1">
    <source>
        <dbReference type="ARBA" id="ARBA00001946"/>
    </source>
</evidence>
<keyword evidence="7 16" id="KW-0963">Cytoplasm</keyword>
<comment type="pathway">
    <text evidence="5">Purine metabolism; GMP biosynthesis via salvage pathway; GMP from guanine: step 1/1.</text>
</comment>
<keyword evidence="11 16" id="KW-0660">Purine salvage</keyword>
<evidence type="ECO:0000256" key="5">
    <source>
        <dbReference type="ARBA" id="ARBA00004676"/>
    </source>
</evidence>
<evidence type="ECO:0000313" key="19">
    <source>
        <dbReference type="Proteomes" id="UP000198943"/>
    </source>
</evidence>
<protein>
    <recommendedName>
        <fullName evidence="16">Hypoxanthine phosphoribosyltransferase</fullName>
        <ecNumber evidence="16">2.4.2.8</ecNumber>
    </recommendedName>
</protein>
<dbReference type="GO" id="GO:0004422">
    <property type="term" value="F:hypoxanthine phosphoribosyltransferase activity"/>
    <property type="evidence" value="ECO:0007669"/>
    <property type="project" value="InterPro"/>
</dbReference>
<comment type="similarity">
    <text evidence="6 16">Belongs to the purine/pyrimidine phosphoribosyltransferase family.</text>
</comment>
<dbReference type="GO" id="GO:0032264">
    <property type="term" value="P:IMP salvage"/>
    <property type="evidence" value="ECO:0007669"/>
    <property type="project" value="UniProtKB-UniPathway"/>
</dbReference>